<dbReference type="Pfam" id="PF05368">
    <property type="entry name" value="NmrA"/>
    <property type="match status" value="1"/>
</dbReference>
<feature type="domain" description="NmrA-like" evidence="1">
    <location>
        <begin position="2"/>
        <end position="74"/>
    </location>
</feature>
<accession>X0KYC2</accession>
<protein>
    <recommendedName>
        <fullName evidence="1">NmrA-like domain-containing protein</fullName>
    </recommendedName>
</protein>
<dbReference type="InterPro" id="IPR008030">
    <property type="entry name" value="NmrA-like"/>
</dbReference>
<proteinExistence type="predicted"/>
<dbReference type="SUPFAM" id="SSF51735">
    <property type="entry name" value="NAD(P)-binding Rossmann-fold domains"/>
    <property type="match status" value="1"/>
</dbReference>
<dbReference type="InterPro" id="IPR036291">
    <property type="entry name" value="NAD(P)-bd_dom_sf"/>
</dbReference>
<evidence type="ECO:0000313" key="2">
    <source>
        <dbReference type="EMBL" id="EXM13676.1"/>
    </source>
</evidence>
<name>X0KYC2_FUSOX</name>
<sequence>MARILSSVTGKTVVHRKVLDDVFKGFMPEVMRDQLFEMWALCRDYGYYGASMQDEVEWAARQARGKLTSLEEFLKKVEFKLE</sequence>
<reference evidence="2" key="1">
    <citation type="submission" date="2011-11" db="EMBL/GenBank/DDBJ databases">
        <title>The Genome Sequence of Fusarium oxysporum Cotton.</title>
        <authorList>
            <consortium name="The Broad Institute Genome Sequencing Platform"/>
            <person name="Ma L.-J."/>
            <person name="Gale L.R."/>
            <person name="Schwartz D.C."/>
            <person name="Zhou S."/>
            <person name="Corby-Kistler H."/>
            <person name="Young S.K."/>
            <person name="Zeng Q."/>
            <person name="Gargeya S."/>
            <person name="Fitzgerald M."/>
            <person name="Haas B."/>
            <person name="Abouelleil A."/>
            <person name="Alvarado L."/>
            <person name="Arachchi H.M."/>
            <person name="Berlin A."/>
            <person name="Brown A."/>
            <person name="Chapman S.B."/>
            <person name="Chen Z."/>
            <person name="Dunbar C."/>
            <person name="Freedman E."/>
            <person name="Gearin G."/>
            <person name="Goldberg J."/>
            <person name="Griggs A."/>
            <person name="Gujja S."/>
            <person name="Heiman D."/>
            <person name="Howarth C."/>
            <person name="Larson L."/>
            <person name="Lui A."/>
            <person name="MacDonald P.J.P."/>
            <person name="Montmayeur A."/>
            <person name="Murphy C."/>
            <person name="Neiman D."/>
            <person name="Pearson M."/>
            <person name="Priest M."/>
            <person name="Roberts A."/>
            <person name="Saif S."/>
            <person name="Shea T."/>
            <person name="Shenoy N."/>
            <person name="Sisk P."/>
            <person name="Stolte C."/>
            <person name="Sykes S."/>
            <person name="Wortman J."/>
            <person name="Nusbaum C."/>
            <person name="Birren B."/>
        </authorList>
    </citation>
    <scope>NUCLEOTIDE SEQUENCE [LARGE SCALE GENOMIC DNA]</scope>
    <source>
        <strain evidence="2">25433</strain>
    </source>
</reference>
<evidence type="ECO:0000259" key="1">
    <source>
        <dbReference type="Pfam" id="PF05368"/>
    </source>
</evidence>
<dbReference type="Proteomes" id="UP000030701">
    <property type="component" value="Unassembled WGS sequence"/>
</dbReference>
<organism evidence="2">
    <name type="scientific">Fusarium oxysporum f. sp. vasinfectum 25433</name>
    <dbReference type="NCBI Taxonomy" id="1089449"/>
    <lineage>
        <taxon>Eukaryota</taxon>
        <taxon>Fungi</taxon>
        <taxon>Dikarya</taxon>
        <taxon>Ascomycota</taxon>
        <taxon>Pezizomycotina</taxon>
        <taxon>Sordariomycetes</taxon>
        <taxon>Hypocreomycetidae</taxon>
        <taxon>Hypocreales</taxon>
        <taxon>Nectriaceae</taxon>
        <taxon>Fusarium</taxon>
        <taxon>Fusarium oxysporum species complex</taxon>
    </lineage>
</organism>
<dbReference type="AlphaFoldDB" id="X0KYC2"/>
<reference evidence="2" key="2">
    <citation type="submission" date="2014-03" db="EMBL/GenBank/DDBJ databases">
        <title>The Genome Annotation of Fusarium oxysporum Cotton.</title>
        <authorList>
            <consortium name="The Broad Institute Genomics Platform"/>
            <person name="Ma L.-J."/>
            <person name="Corby-Kistler H."/>
            <person name="Broz K."/>
            <person name="Gale L.R."/>
            <person name="Jonkers W."/>
            <person name="O'Donnell K."/>
            <person name="Ploetz R."/>
            <person name="Steinberg C."/>
            <person name="Schwartz D.C."/>
            <person name="VanEtten H."/>
            <person name="Zhou S."/>
            <person name="Young S.K."/>
            <person name="Zeng Q."/>
            <person name="Gargeya S."/>
            <person name="Fitzgerald M."/>
            <person name="Abouelleil A."/>
            <person name="Alvarado L."/>
            <person name="Chapman S.B."/>
            <person name="Gainer-Dewar J."/>
            <person name="Goldberg J."/>
            <person name="Griggs A."/>
            <person name="Gujja S."/>
            <person name="Hansen M."/>
            <person name="Howarth C."/>
            <person name="Imamovic A."/>
            <person name="Ireland A."/>
            <person name="Larimer J."/>
            <person name="McCowan C."/>
            <person name="Murphy C."/>
            <person name="Pearson M."/>
            <person name="Poon T.W."/>
            <person name="Priest M."/>
            <person name="Roberts A."/>
            <person name="Saif S."/>
            <person name="Shea T."/>
            <person name="Sykes S."/>
            <person name="Wortman J."/>
            <person name="Nusbaum C."/>
            <person name="Birren B."/>
        </authorList>
    </citation>
    <scope>NUCLEOTIDE SEQUENCE</scope>
    <source>
        <strain evidence="2">25433</strain>
    </source>
</reference>
<gene>
    <name evidence="2" type="ORF">FOTG_17885</name>
</gene>
<dbReference type="EMBL" id="KK035265">
    <property type="protein sequence ID" value="EXM13676.1"/>
    <property type="molecule type" value="Genomic_DNA"/>
</dbReference>
<dbReference type="HOGENOM" id="CLU_2777121_0_0_1"/>